<keyword evidence="2" id="KW-1185">Reference proteome</keyword>
<reference evidence="1 2" key="1">
    <citation type="journal article" date="2019" name="Commun. Biol.">
        <title>The bagworm genome reveals a unique fibroin gene that provides high tensile strength.</title>
        <authorList>
            <person name="Kono N."/>
            <person name="Nakamura H."/>
            <person name="Ohtoshi R."/>
            <person name="Tomita M."/>
            <person name="Numata K."/>
            <person name="Arakawa K."/>
        </authorList>
    </citation>
    <scope>NUCLEOTIDE SEQUENCE [LARGE SCALE GENOMIC DNA]</scope>
</reference>
<accession>A0A4C1XQL9</accession>
<comment type="caution">
    <text evidence="1">The sequence shown here is derived from an EMBL/GenBank/DDBJ whole genome shotgun (WGS) entry which is preliminary data.</text>
</comment>
<dbReference type="EMBL" id="BGZK01000898">
    <property type="protein sequence ID" value="GBP64469.1"/>
    <property type="molecule type" value="Genomic_DNA"/>
</dbReference>
<protein>
    <submittedName>
        <fullName evidence="1">Uncharacterized protein</fullName>
    </submittedName>
</protein>
<gene>
    <name evidence="1" type="ORF">EVAR_46233_1</name>
</gene>
<dbReference type="AlphaFoldDB" id="A0A4C1XQL9"/>
<organism evidence="1 2">
    <name type="scientific">Eumeta variegata</name>
    <name type="common">Bagworm moth</name>
    <name type="synonym">Eumeta japonica</name>
    <dbReference type="NCBI Taxonomy" id="151549"/>
    <lineage>
        <taxon>Eukaryota</taxon>
        <taxon>Metazoa</taxon>
        <taxon>Ecdysozoa</taxon>
        <taxon>Arthropoda</taxon>
        <taxon>Hexapoda</taxon>
        <taxon>Insecta</taxon>
        <taxon>Pterygota</taxon>
        <taxon>Neoptera</taxon>
        <taxon>Endopterygota</taxon>
        <taxon>Lepidoptera</taxon>
        <taxon>Glossata</taxon>
        <taxon>Ditrysia</taxon>
        <taxon>Tineoidea</taxon>
        <taxon>Psychidae</taxon>
        <taxon>Oiketicinae</taxon>
        <taxon>Eumeta</taxon>
    </lineage>
</organism>
<dbReference type="Proteomes" id="UP000299102">
    <property type="component" value="Unassembled WGS sequence"/>
</dbReference>
<evidence type="ECO:0000313" key="1">
    <source>
        <dbReference type="EMBL" id="GBP64469.1"/>
    </source>
</evidence>
<name>A0A4C1XQL9_EUMVA</name>
<sequence length="192" mass="21658">MVSEVVTAWHWHLALNQNGGFMAQVPQIRLHEDVLLECSDKTLITHRLTGESIGTNGGGLNFRKKTTLASGENRFQGFALSVREIDSVSDNIDLNDKRVTRFRDYCKHVSRLTRVPLSRARADTGYRACDAEIPRGETAAPPARGLRSSRVATFSGTKRLFRARVKGRIRFKNISDDTRRRLNIKCVFEIAT</sequence>
<proteinExistence type="predicted"/>
<evidence type="ECO:0000313" key="2">
    <source>
        <dbReference type="Proteomes" id="UP000299102"/>
    </source>
</evidence>